<dbReference type="Proteomes" id="UP001054945">
    <property type="component" value="Unassembled WGS sequence"/>
</dbReference>
<gene>
    <name evidence="1" type="ORF">CEXT_510711</name>
</gene>
<organism evidence="1 2">
    <name type="scientific">Caerostris extrusa</name>
    <name type="common">Bark spider</name>
    <name type="synonym">Caerostris bankana</name>
    <dbReference type="NCBI Taxonomy" id="172846"/>
    <lineage>
        <taxon>Eukaryota</taxon>
        <taxon>Metazoa</taxon>
        <taxon>Ecdysozoa</taxon>
        <taxon>Arthropoda</taxon>
        <taxon>Chelicerata</taxon>
        <taxon>Arachnida</taxon>
        <taxon>Araneae</taxon>
        <taxon>Araneomorphae</taxon>
        <taxon>Entelegynae</taxon>
        <taxon>Araneoidea</taxon>
        <taxon>Araneidae</taxon>
        <taxon>Caerostris</taxon>
    </lineage>
</organism>
<evidence type="ECO:0000313" key="1">
    <source>
        <dbReference type="EMBL" id="GIY83689.1"/>
    </source>
</evidence>
<keyword evidence="2" id="KW-1185">Reference proteome</keyword>
<comment type="caution">
    <text evidence="1">The sequence shown here is derived from an EMBL/GenBank/DDBJ whole genome shotgun (WGS) entry which is preliminary data.</text>
</comment>
<dbReference type="EMBL" id="BPLR01016417">
    <property type="protein sequence ID" value="GIY83689.1"/>
    <property type="molecule type" value="Genomic_DNA"/>
</dbReference>
<accession>A0AAV4WPN3</accession>
<evidence type="ECO:0000313" key="2">
    <source>
        <dbReference type="Proteomes" id="UP001054945"/>
    </source>
</evidence>
<sequence>MFYPCRHFGDPLSKRFTKFHRCNLAKTLPLVLLPPSCREKVKTILVRPERPLTNGECFLETHFCSRPRLATIRPFMWSLTDLKYFTLADTLETPFRDVSQNSADAISQKSLSAALLPPSCRENKTIPVRPVRLSTNGECFSETHFCSRSRLTATRHFMWSLTDLRKNSGYKNPKYALSVKRAISEKEKAERFIAGDKATHLHFTSLPSISSQFLFPAIPTRISCSTLSSSIAPVHYVRDPQVTT</sequence>
<protein>
    <submittedName>
        <fullName evidence="1">Uncharacterized protein</fullName>
    </submittedName>
</protein>
<name>A0AAV4WPN3_CAEEX</name>
<dbReference type="AlphaFoldDB" id="A0AAV4WPN3"/>
<reference evidence="1 2" key="1">
    <citation type="submission" date="2021-06" db="EMBL/GenBank/DDBJ databases">
        <title>Caerostris extrusa draft genome.</title>
        <authorList>
            <person name="Kono N."/>
            <person name="Arakawa K."/>
        </authorList>
    </citation>
    <scope>NUCLEOTIDE SEQUENCE [LARGE SCALE GENOMIC DNA]</scope>
</reference>
<proteinExistence type="predicted"/>